<evidence type="ECO:0000259" key="6">
    <source>
        <dbReference type="PROSITE" id="PS51898"/>
    </source>
</evidence>
<protein>
    <submittedName>
        <fullName evidence="8">Integrase</fullName>
    </submittedName>
</protein>
<keyword evidence="2 4" id="KW-0238">DNA-binding</keyword>
<keyword evidence="9" id="KW-1185">Reference proteome</keyword>
<name>A0ABR4Y464_9BACI</name>
<evidence type="ECO:0000256" key="5">
    <source>
        <dbReference type="SAM" id="MobiDB-lite"/>
    </source>
</evidence>
<dbReference type="RefSeq" id="WP_036075469.1">
    <property type="nucleotide sequence ID" value="NZ_AVCW01000027.1"/>
</dbReference>
<feature type="region of interest" description="Disordered" evidence="5">
    <location>
        <begin position="21"/>
        <end position="40"/>
    </location>
</feature>
<dbReference type="InterPro" id="IPR011010">
    <property type="entry name" value="DNA_brk_join_enz"/>
</dbReference>
<evidence type="ECO:0000256" key="2">
    <source>
        <dbReference type="ARBA" id="ARBA00023125"/>
    </source>
</evidence>
<evidence type="ECO:0000313" key="9">
    <source>
        <dbReference type="Proteomes" id="UP000030487"/>
    </source>
</evidence>
<dbReference type="InterPro" id="IPR013762">
    <property type="entry name" value="Integrase-like_cat_sf"/>
</dbReference>
<evidence type="ECO:0000259" key="7">
    <source>
        <dbReference type="PROSITE" id="PS51900"/>
    </source>
</evidence>
<dbReference type="InterPro" id="IPR044068">
    <property type="entry name" value="CB"/>
</dbReference>
<accession>A0ABR4Y464</accession>
<dbReference type="PANTHER" id="PTHR30349:SF64">
    <property type="entry name" value="PROPHAGE INTEGRASE INTD-RELATED"/>
    <property type="match status" value="1"/>
</dbReference>
<dbReference type="Proteomes" id="UP000030487">
    <property type="component" value="Unassembled WGS sequence"/>
</dbReference>
<gene>
    <name evidence="8" type="ORF">CD31_02275</name>
</gene>
<organism evidence="8 9">
    <name type="scientific">Lysinibacillus boronitolerans JCM 21713 = 10a = NBRC 103108</name>
    <dbReference type="NCBI Taxonomy" id="1294264"/>
    <lineage>
        <taxon>Bacteria</taxon>
        <taxon>Bacillati</taxon>
        <taxon>Bacillota</taxon>
        <taxon>Bacilli</taxon>
        <taxon>Bacillales</taxon>
        <taxon>Bacillaceae</taxon>
        <taxon>Lysinibacillus</taxon>
    </lineage>
</organism>
<dbReference type="SUPFAM" id="SSF56349">
    <property type="entry name" value="DNA breaking-rejoining enzymes"/>
    <property type="match status" value="1"/>
</dbReference>
<dbReference type="InterPro" id="IPR053876">
    <property type="entry name" value="Phage_int_M"/>
</dbReference>
<dbReference type="InterPro" id="IPR050090">
    <property type="entry name" value="Tyrosine_recombinase_XerCD"/>
</dbReference>
<comment type="similarity">
    <text evidence="1">Belongs to the 'phage' integrase family.</text>
</comment>
<dbReference type="Gene3D" id="1.10.150.130">
    <property type="match status" value="1"/>
</dbReference>
<evidence type="ECO:0000256" key="3">
    <source>
        <dbReference type="ARBA" id="ARBA00023172"/>
    </source>
</evidence>
<dbReference type="Gene3D" id="1.10.443.10">
    <property type="entry name" value="Intergrase catalytic core"/>
    <property type="match status" value="1"/>
</dbReference>
<dbReference type="Pfam" id="PF00589">
    <property type="entry name" value="Phage_integrase"/>
    <property type="match status" value="1"/>
</dbReference>
<comment type="caution">
    <text evidence="8">The sequence shown here is derived from an EMBL/GenBank/DDBJ whole genome shotgun (WGS) entry which is preliminary data.</text>
</comment>
<keyword evidence="3" id="KW-0233">DNA recombination</keyword>
<feature type="domain" description="Core-binding (CB)" evidence="7">
    <location>
        <begin position="67"/>
        <end position="148"/>
    </location>
</feature>
<dbReference type="CDD" id="cd01189">
    <property type="entry name" value="INT_ICEBs1_C_like"/>
    <property type="match status" value="1"/>
</dbReference>
<dbReference type="EMBL" id="JPVR01000055">
    <property type="protein sequence ID" value="KGR88834.1"/>
    <property type="molecule type" value="Genomic_DNA"/>
</dbReference>
<dbReference type="PROSITE" id="PS51900">
    <property type="entry name" value="CB"/>
    <property type="match status" value="1"/>
</dbReference>
<dbReference type="PROSITE" id="PS51898">
    <property type="entry name" value="TYR_RECOMBINASE"/>
    <property type="match status" value="1"/>
</dbReference>
<dbReference type="Pfam" id="PF22022">
    <property type="entry name" value="Phage_int_M"/>
    <property type="match status" value="1"/>
</dbReference>
<dbReference type="InterPro" id="IPR010998">
    <property type="entry name" value="Integrase_recombinase_N"/>
</dbReference>
<dbReference type="PANTHER" id="PTHR30349">
    <property type="entry name" value="PHAGE INTEGRASE-RELATED"/>
    <property type="match status" value="1"/>
</dbReference>
<evidence type="ECO:0000256" key="1">
    <source>
        <dbReference type="ARBA" id="ARBA00008857"/>
    </source>
</evidence>
<proteinExistence type="inferred from homology"/>
<evidence type="ECO:0000256" key="4">
    <source>
        <dbReference type="PROSITE-ProRule" id="PRU01248"/>
    </source>
</evidence>
<sequence length="404" mass="46813">MFCEEIKLKSGQKRWVCVADGPPDPATGKRNQISRRGKSKKEAMNRVNDAIYSLQKDGIDQRVGQSMTFDKLAEEWIETYELTGVKRGTVRIREKEIKILNKHIAKMPIIDITHSKYQKLLNKISQEYARNTVSGVHVCASMIFKYAVKDRLIKDNPATGAIVPKKRRTVEEIETETIEEGYLTSDEVESFLNAVTNHGLDLDIERFYLLAFTGMRSGELCALKWSDIDFRNNTIRITKTLYNEDNNMRKYELTPPKTDGSIRTIEVEKSIMDLLKSHRKRQLKVTSRYRQEELNEYHDGNFVFCRINGYPYIQKTIINRMARLLEHTNIKKDATPHIFRHTHISMLTEAGVDLNTIMERVGHDDMQTTLKIYTHVTNKMKKDASEKMTSTFGNILHNINSNLF</sequence>
<evidence type="ECO:0000313" key="8">
    <source>
        <dbReference type="EMBL" id="KGR88834.1"/>
    </source>
</evidence>
<reference evidence="8 9" key="1">
    <citation type="submission" date="2014-02" db="EMBL/GenBank/DDBJ databases">
        <title>Draft genome sequence of Lysinibacillus boronitolerans NBRC 103108.</title>
        <authorList>
            <person name="Zhang F."/>
            <person name="Wang G."/>
            <person name="Zhang L."/>
        </authorList>
    </citation>
    <scope>NUCLEOTIDE SEQUENCE [LARGE SCALE GENOMIC DNA]</scope>
    <source>
        <strain evidence="8 9">NBRC 103108</strain>
    </source>
</reference>
<feature type="domain" description="Tyr recombinase" evidence="6">
    <location>
        <begin position="178"/>
        <end position="386"/>
    </location>
</feature>
<dbReference type="InterPro" id="IPR002104">
    <property type="entry name" value="Integrase_catalytic"/>
</dbReference>